<name>A0A7I4XSU6_HAECO</name>
<dbReference type="AlphaFoldDB" id="A0A7I4XSU6"/>
<keyword evidence="1" id="KW-1185">Reference proteome</keyword>
<dbReference type="WBParaSite" id="HCON_00003685-00001">
    <property type="protein sequence ID" value="HCON_00003685-00001"/>
    <property type="gene ID" value="HCON_00003685"/>
</dbReference>
<accession>A0A7I4XSU6</accession>
<dbReference type="Proteomes" id="UP000025227">
    <property type="component" value="Unplaced"/>
</dbReference>
<reference evidence="2" key="1">
    <citation type="submission" date="2020-12" db="UniProtKB">
        <authorList>
            <consortium name="WormBaseParasite"/>
        </authorList>
    </citation>
    <scope>IDENTIFICATION</scope>
    <source>
        <strain evidence="2">MHco3</strain>
    </source>
</reference>
<organism evidence="1 2">
    <name type="scientific">Haemonchus contortus</name>
    <name type="common">Barber pole worm</name>
    <dbReference type="NCBI Taxonomy" id="6289"/>
    <lineage>
        <taxon>Eukaryota</taxon>
        <taxon>Metazoa</taxon>
        <taxon>Ecdysozoa</taxon>
        <taxon>Nematoda</taxon>
        <taxon>Chromadorea</taxon>
        <taxon>Rhabditida</taxon>
        <taxon>Rhabditina</taxon>
        <taxon>Rhabditomorpha</taxon>
        <taxon>Strongyloidea</taxon>
        <taxon>Trichostrongylidae</taxon>
        <taxon>Haemonchus</taxon>
    </lineage>
</organism>
<evidence type="ECO:0000313" key="2">
    <source>
        <dbReference type="WBParaSite" id="HCON_00003685-00001"/>
    </source>
</evidence>
<sequence length="44" mass="5444">MLHLIVIVYQQTRSPRSYQIFRKRDYFDPFASLKCRARKKAKQR</sequence>
<protein>
    <submittedName>
        <fullName evidence="2">Transposase</fullName>
    </submittedName>
</protein>
<proteinExistence type="predicted"/>
<evidence type="ECO:0000313" key="1">
    <source>
        <dbReference type="Proteomes" id="UP000025227"/>
    </source>
</evidence>